<evidence type="ECO:0000313" key="2">
    <source>
        <dbReference type="EMBL" id="DAD66818.1"/>
    </source>
</evidence>
<dbReference type="SUPFAM" id="SSF52833">
    <property type="entry name" value="Thioredoxin-like"/>
    <property type="match status" value="1"/>
</dbReference>
<organism evidence="2">
    <name type="scientific">Siphoviridae sp. ctFNZ2</name>
    <dbReference type="NCBI Taxonomy" id="2823572"/>
    <lineage>
        <taxon>Viruses</taxon>
        <taxon>Duplodnaviria</taxon>
        <taxon>Heunggongvirae</taxon>
        <taxon>Uroviricota</taxon>
        <taxon>Caudoviricetes</taxon>
    </lineage>
</organism>
<dbReference type="InterPro" id="IPR002109">
    <property type="entry name" value="Glutaredoxin"/>
</dbReference>
<accession>A0A8S5LAK2</accession>
<feature type="domain" description="Glutaredoxin" evidence="1">
    <location>
        <begin position="2"/>
        <end position="58"/>
    </location>
</feature>
<dbReference type="PROSITE" id="PS51354">
    <property type="entry name" value="GLUTAREDOXIN_2"/>
    <property type="match status" value="1"/>
</dbReference>
<sequence length="78" mass="9065">MITVYSKPNCELCEMTKEFLKAHYVVFEEINVEENEEALELIKEKGFKNLPVVIVSNKGFVFEFDGFQMDLLEGLVEK</sequence>
<dbReference type="CDD" id="cd02976">
    <property type="entry name" value="NrdH"/>
    <property type="match status" value="1"/>
</dbReference>
<dbReference type="InterPro" id="IPR036249">
    <property type="entry name" value="Thioredoxin-like_sf"/>
</dbReference>
<dbReference type="Gene3D" id="3.40.30.10">
    <property type="entry name" value="Glutaredoxin"/>
    <property type="match status" value="1"/>
</dbReference>
<dbReference type="EMBL" id="BK014663">
    <property type="protein sequence ID" value="DAD66818.1"/>
    <property type="molecule type" value="Genomic_DNA"/>
</dbReference>
<reference evidence="2" key="1">
    <citation type="journal article" date="2021" name="Proc. Natl. Acad. Sci. U.S.A.">
        <title>A Catalog of Tens of Thousands of Viruses from Human Metagenomes Reveals Hidden Associations with Chronic Diseases.</title>
        <authorList>
            <person name="Tisza M.J."/>
            <person name="Buck C.B."/>
        </authorList>
    </citation>
    <scope>NUCLEOTIDE SEQUENCE</scope>
    <source>
        <strain evidence="2">CtFNZ2</strain>
    </source>
</reference>
<protein>
    <submittedName>
        <fullName evidence="2">Glutaredoxin-like protein</fullName>
    </submittedName>
</protein>
<dbReference type="Pfam" id="PF00462">
    <property type="entry name" value="Glutaredoxin"/>
    <property type="match status" value="1"/>
</dbReference>
<evidence type="ECO:0000259" key="1">
    <source>
        <dbReference type="Pfam" id="PF00462"/>
    </source>
</evidence>
<proteinExistence type="predicted"/>
<name>A0A8S5LAK2_9CAUD</name>